<comment type="caution">
    <text evidence="2">The sequence shown here is derived from an EMBL/GenBank/DDBJ whole genome shotgun (WGS) entry which is preliminary data.</text>
</comment>
<gene>
    <name evidence="2" type="ORF">R1sor_023954</name>
</gene>
<evidence type="ECO:0000313" key="3">
    <source>
        <dbReference type="Proteomes" id="UP001633002"/>
    </source>
</evidence>
<dbReference type="Proteomes" id="UP001633002">
    <property type="component" value="Unassembled WGS sequence"/>
</dbReference>
<keyword evidence="1" id="KW-0472">Membrane</keyword>
<keyword evidence="1" id="KW-1133">Transmembrane helix</keyword>
<sequence length="226" mass="24935">MTERRKPGFIESTSRFCMALLFCRRQAEAGFEDFDEEFRSGVTQVHVATLDEVVSVNSFFCIAVFIGLNYNYIPNDTEATSLVAEPMRCRVGMDTYRYLLMFEVLAFSCFLFSSLVAHGIKLYIVLGNGSELENVRSAAVNNRFLRLGILLSAIGSVVGTVFLTLSLVNIIQIRLGNLTCGSLWTNRTAIPLVILVGTGGISVDSVPELKPLTHRIVLADALIRAL</sequence>
<protein>
    <submittedName>
        <fullName evidence="2">Uncharacterized protein</fullName>
    </submittedName>
</protein>
<keyword evidence="3" id="KW-1185">Reference proteome</keyword>
<dbReference type="AlphaFoldDB" id="A0ABD3GPA1"/>
<reference evidence="2 3" key="1">
    <citation type="submission" date="2024-09" db="EMBL/GenBank/DDBJ databases">
        <title>Chromosome-scale assembly of Riccia sorocarpa.</title>
        <authorList>
            <person name="Paukszto L."/>
        </authorList>
    </citation>
    <scope>NUCLEOTIDE SEQUENCE [LARGE SCALE GENOMIC DNA]</scope>
    <source>
        <strain evidence="2">LP-2024</strain>
        <tissue evidence="2">Aerial parts of the thallus</tissue>
    </source>
</reference>
<proteinExistence type="predicted"/>
<evidence type="ECO:0000256" key="1">
    <source>
        <dbReference type="SAM" id="Phobius"/>
    </source>
</evidence>
<dbReference type="EMBL" id="JBJQOH010000007">
    <property type="protein sequence ID" value="KAL3680998.1"/>
    <property type="molecule type" value="Genomic_DNA"/>
</dbReference>
<evidence type="ECO:0000313" key="2">
    <source>
        <dbReference type="EMBL" id="KAL3680998.1"/>
    </source>
</evidence>
<keyword evidence="1" id="KW-0812">Transmembrane</keyword>
<dbReference type="PANTHER" id="PTHR33430:SF13">
    <property type="entry name" value="CASP-LIKE PROTEIN"/>
    <property type="match status" value="1"/>
</dbReference>
<organism evidence="2 3">
    <name type="scientific">Riccia sorocarpa</name>
    <dbReference type="NCBI Taxonomy" id="122646"/>
    <lineage>
        <taxon>Eukaryota</taxon>
        <taxon>Viridiplantae</taxon>
        <taxon>Streptophyta</taxon>
        <taxon>Embryophyta</taxon>
        <taxon>Marchantiophyta</taxon>
        <taxon>Marchantiopsida</taxon>
        <taxon>Marchantiidae</taxon>
        <taxon>Marchantiales</taxon>
        <taxon>Ricciaceae</taxon>
        <taxon>Riccia</taxon>
    </lineage>
</organism>
<accession>A0ABD3GPA1</accession>
<feature type="transmembrane region" description="Helical" evidence="1">
    <location>
        <begin position="98"/>
        <end position="124"/>
    </location>
</feature>
<dbReference type="PANTHER" id="PTHR33430">
    <property type="entry name" value="MATERNAL EFFECT EMBRYO ARREST PROTEIN"/>
    <property type="match status" value="1"/>
</dbReference>
<name>A0ABD3GPA1_9MARC</name>
<feature type="transmembrane region" description="Helical" evidence="1">
    <location>
        <begin position="144"/>
        <end position="168"/>
    </location>
</feature>